<dbReference type="Gene3D" id="1.25.10.10">
    <property type="entry name" value="Leucine-rich Repeat Variant"/>
    <property type="match status" value="1"/>
</dbReference>
<feature type="non-terminal residue" evidence="1">
    <location>
        <position position="1"/>
    </location>
</feature>
<dbReference type="OrthoDB" id="10015792at2759"/>
<protein>
    <recommendedName>
        <fullName evidence="3">Meiosis inhibitor protein 1</fullName>
    </recommendedName>
</protein>
<dbReference type="PANTHER" id="PTHR12044">
    <property type="entry name" value="BCL2 INTERACTING MEDIATOR OF CELL DEATH"/>
    <property type="match status" value="1"/>
</dbReference>
<dbReference type="SUPFAM" id="SSF48371">
    <property type="entry name" value="ARM repeat"/>
    <property type="match status" value="1"/>
</dbReference>
<dbReference type="PANTHER" id="PTHR12044:SF14">
    <property type="entry name" value="MEIOTIC DOUBLE-STRANDED BREAK FORMATION PROTEIN 1"/>
    <property type="match status" value="1"/>
</dbReference>
<dbReference type="InterPro" id="IPR011989">
    <property type="entry name" value="ARM-like"/>
</dbReference>
<comment type="caution">
    <text evidence="1">The sequence shown here is derived from an EMBL/GenBank/DDBJ whole genome shotgun (WGS) entry which is preliminary data.</text>
</comment>
<dbReference type="GO" id="GO:0007127">
    <property type="term" value="P:meiosis I"/>
    <property type="evidence" value="ECO:0007669"/>
    <property type="project" value="TreeGrafter"/>
</dbReference>
<evidence type="ECO:0008006" key="3">
    <source>
        <dbReference type="Google" id="ProtNLM"/>
    </source>
</evidence>
<proteinExistence type="predicted"/>
<reference evidence="1" key="1">
    <citation type="thesis" date="2021" institute="BYU ScholarsArchive" country="Provo, UT, USA">
        <title>Applications of and Algorithms for Genome Assembly and Genomic Analyses with an Emphasis on Marine Teleosts.</title>
        <authorList>
            <person name="Pickett B.D."/>
        </authorList>
    </citation>
    <scope>NUCLEOTIDE SEQUENCE</scope>
    <source>
        <strain evidence="1">HI-2016</strain>
    </source>
</reference>
<gene>
    <name evidence="1" type="ORF">JZ751_015283</name>
</gene>
<dbReference type="InterPro" id="IPR052133">
    <property type="entry name" value="Immune_Signaling-Apoptosis_Reg"/>
</dbReference>
<dbReference type="AlphaFoldDB" id="A0A8T2NRT0"/>
<dbReference type="Proteomes" id="UP000824540">
    <property type="component" value="Unassembled WGS sequence"/>
</dbReference>
<evidence type="ECO:0000313" key="2">
    <source>
        <dbReference type="Proteomes" id="UP000824540"/>
    </source>
</evidence>
<dbReference type="EMBL" id="JAFBMS010000025">
    <property type="protein sequence ID" value="KAG9343065.1"/>
    <property type="molecule type" value="Genomic_DNA"/>
</dbReference>
<name>A0A8T2NRT0_9TELE</name>
<accession>A0A8T2NRT0</accession>
<dbReference type="InterPro" id="IPR016024">
    <property type="entry name" value="ARM-type_fold"/>
</dbReference>
<evidence type="ECO:0000313" key="1">
    <source>
        <dbReference type="EMBL" id="KAG9343065.1"/>
    </source>
</evidence>
<sequence length="764" mass="83720">MSTVNVMYEKIHYRHDPRWCVADGGAMLCVACVIEMMESAEVSSVRKSMALAGVGGVLRRTPGVIKDLLQQDHRVCLHFTASLLGMLHTVKDQATLEHTVQVPLLERLSAGLLFPDEALKSSVCYIFRGVWGCSGAGQSLPPALRDKLCVLLLQTLSWACTPQLTINCLGFLKQLLKMGEVVSVLMNCHSEQDLVDAHLTEDLDPEQDSQFSMRPCSLPLILKKLLLSEDETLQVASAQCMASVLVHSPSQYCTLFIRADIPEFLFERLCSRSEALLWSVYSCLLLLTEDPLFFSQCHSVYGAVEVMVGGVSSPCLQVATQAAHAAAALLRLNHQSSPVQYKELKELVEAVISRCTDLPLPTKKHRRAIASHTGAEPSNQSHRAGGEFLLQALVCLQAACRLAEQCAGEPGLKENAFTAPDRKSDDTLDSFCLYLLHCCDSACIPTFSLLPSMMPLFSTKLASSGFFRLTLEHKAAFCAGNRNPALNTACTDFLYRLSLCLLPQLDPDTSSHHQDCEEMESLLRQSLPSLCCRPSEWPSLLCEAPGPRATQYCLLTLLYLAHQHGNRLLPDPVVFSCVVAMLLSVQEQGDHPPPPCVLRAALYLLSVTQDNSPNLDWAPLNCITKALSHCPCFSSIYSHHSALLHFVFRYPELAERFGSRVLELWLTHGPRPEAPDPAGPDQSSNISVLQSLVEKNPTTLLTLLGLVCDGESWAASRALGVLTGFLLALPCCDPTVSTLLRPRLLQVLQRMAADGSEAHRVVAG</sequence>
<organism evidence="1 2">
    <name type="scientific">Albula glossodonta</name>
    <name type="common">roundjaw bonefish</name>
    <dbReference type="NCBI Taxonomy" id="121402"/>
    <lineage>
        <taxon>Eukaryota</taxon>
        <taxon>Metazoa</taxon>
        <taxon>Chordata</taxon>
        <taxon>Craniata</taxon>
        <taxon>Vertebrata</taxon>
        <taxon>Euteleostomi</taxon>
        <taxon>Actinopterygii</taxon>
        <taxon>Neopterygii</taxon>
        <taxon>Teleostei</taxon>
        <taxon>Albuliformes</taxon>
        <taxon>Albulidae</taxon>
        <taxon>Albula</taxon>
    </lineage>
</organism>
<keyword evidence="2" id="KW-1185">Reference proteome</keyword>